<evidence type="ECO:0008006" key="5">
    <source>
        <dbReference type="Google" id="ProtNLM"/>
    </source>
</evidence>
<gene>
    <name evidence="3" type="ORF">KIPB_014345</name>
</gene>
<keyword evidence="1" id="KW-1133">Transmembrane helix</keyword>
<feature type="transmembrane region" description="Helical" evidence="1">
    <location>
        <begin position="35"/>
        <end position="63"/>
    </location>
</feature>
<proteinExistence type="predicted"/>
<keyword evidence="1" id="KW-0812">Transmembrane</keyword>
<sequence>WILSALYALSFGALVLAMAVFRHSDSPFQVVLTTFGYFFFSLMAGFLTTYTPAAALYGLVYAITRTADVAPWSLWSTILGSLLQ</sequence>
<comment type="caution">
    <text evidence="3">The sequence shown here is derived from an EMBL/GenBank/DDBJ whole genome shotgun (WGS) entry which is preliminary data.</text>
</comment>
<reference evidence="3 4" key="1">
    <citation type="journal article" date="2018" name="PLoS ONE">
        <title>The draft genome of Kipferlia bialata reveals reductive genome evolution in fornicate parasites.</title>
        <authorList>
            <person name="Tanifuji G."/>
            <person name="Takabayashi S."/>
            <person name="Kume K."/>
            <person name="Takagi M."/>
            <person name="Nakayama T."/>
            <person name="Kamikawa R."/>
            <person name="Inagaki Y."/>
            <person name="Hashimoto T."/>
        </authorList>
    </citation>
    <scope>NUCLEOTIDE SEQUENCE [LARGE SCALE GENOMIC DNA]</scope>
    <source>
        <strain evidence="3">NY0173</strain>
    </source>
</reference>
<feature type="signal peptide" evidence="2">
    <location>
        <begin position="1"/>
        <end position="17"/>
    </location>
</feature>
<keyword evidence="4" id="KW-1185">Reference proteome</keyword>
<evidence type="ECO:0000313" key="4">
    <source>
        <dbReference type="Proteomes" id="UP000265618"/>
    </source>
</evidence>
<dbReference type="Proteomes" id="UP000265618">
    <property type="component" value="Unassembled WGS sequence"/>
</dbReference>
<protein>
    <recommendedName>
        <fullName evidence="5">ABC-2 type transporter domain-containing protein</fullName>
    </recommendedName>
</protein>
<keyword evidence="1" id="KW-0472">Membrane</keyword>
<evidence type="ECO:0000313" key="3">
    <source>
        <dbReference type="EMBL" id="GIQ91202.1"/>
    </source>
</evidence>
<keyword evidence="2" id="KW-0732">Signal</keyword>
<feature type="chain" id="PRO_5039937641" description="ABC-2 type transporter domain-containing protein" evidence="2">
    <location>
        <begin position="18"/>
        <end position="84"/>
    </location>
</feature>
<organism evidence="3 4">
    <name type="scientific">Kipferlia bialata</name>
    <dbReference type="NCBI Taxonomy" id="797122"/>
    <lineage>
        <taxon>Eukaryota</taxon>
        <taxon>Metamonada</taxon>
        <taxon>Carpediemonas-like organisms</taxon>
        <taxon>Kipferlia</taxon>
    </lineage>
</organism>
<dbReference type="AlphaFoldDB" id="A0A9K3D9Q1"/>
<feature type="non-terminal residue" evidence="3">
    <location>
        <position position="84"/>
    </location>
</feature>
<evidence type="ECO:0000256" key="2">
    <source>
        <dbReference type="SAM" id="SignalP"/>
    </source>
</evidence>
<evidence type="ECO:0000256" key="1">
    <source>
        <dbReference type="SAM" id="Phobius"/>
    </source>
</evidence>
<name>A0A9K3D9Q1_9EUKA</name>
<feature type="non-terminal residue" evidence="3">
    <location>
        <position position="1"/>
    </location>
</feature>
<dbReference type="EMBL" id="BDIP01007312">
    <property type="protein sequence ID" value="GIQ91202.1"/>
    <property type="molecule type" value="Genomic_DNA"/>
</dbReference>
<accession>A0A9K3D9Q1</accession>